<keyword evidence="7" id="KW-0456">Lyase</keyword>
<evidence type="ECO:0000256" key="6">
    <source>
        <dbReference type="ARBA" id="ARBA00022898"/>
    </source>
</evidence>
<dbReference type="AlphaFoldDB" id="E8QWX9"/>
<dbReference type="FunCoup" id="E8QWX9">
    <property type="interactions" value="467"/>
</dbReference>
<dbReference type="GO" id="GO:0030170">
    <property type="term" value="F:pyridoxal phosphate binding"/>
    <property type="evidence" value="ECO:0007669"/>
    <property type="project" value="InterPro"/>
</dbReference>
<dbReference type="Pfam" id="PF00291">
    <property type="entry name" value="PALP"/>
    <property type="match status" value="1"/>
</dbReference>
<feature type="domain" description="Tryptophan synthase beta chain-like PALP" evidence="8">
    <location>
        <begin position="50"/>
        <end position="344"/>
    </location>
</feature>
<comment type="cofactor">
    <cofactor evidence="2">
        <name>pyridoxal 5'-phosphate</name>
        <dbReference type="ChEBI" id="CHEBI:597326"/>
    </cofactor>
</comment>
<evidence type="ECO:0000256" key="1">
    <source>
        <dbReference type="ARBA" id="ARBA00001913"/>
    </source>
</evidence>
<dbReference type="EMBL" id="CP002353">
    <property type="protein sequence ID" value="ADV64018.1"/>
    <property type="molecule type" value="Genomic_DNA"/>
</dbReference>
<comment type="cofactor">
    <cofactor evidence="1">
        <name>Ca(2+)</name>
        <dbReference type="ChEBI" id="CHEBI:29108"/>
    </cofactor>
</comment>
<proteinExistence type="predicted"/>
<dbReference type="GO" id="GO:0003941">
    <property type="term" value="F:L-serine ammonia-lyase activity"/>
    <property type="evidence" value="ECO:0007669"/>
    <property type="project" value="TreeGrafter"/>
</dbReference>
<name>E8QWX9_ISOPI</name>
<comment type="cofactor">
    <cofactor evidence="3">
        <name>Mn(2+)</name>
        <dbReference type="ChEBI" id="CHEBI:29035"/>
    </cofactor>
</comment>
<organism evidence="9 10">
    <name type="scientific">Isosphaera pallida (strain ATCC 43644 / DSM 9630 / IS1B)</name>
    <dbReference type="NCBI Taxonomy" id="575540"/>
    <lineage>
        <taxon>Bacteria</taxon>
        <taxon>Pseudomonadati</taxon>
        <taxon>Planctomycetota</taxon>
        <taxon>Planctomycetia</taxon>
        <taxon>Isosphaerales</taxon>
        <taxon>Isosphaeraceae</taxon>
        <taxon>Isosphaera</taxon>
    </lineage>
</organism>
<dbReference type="InParanoid" id="E8QWX9"/>
<keyword evidence="6" id="KW-0663">Pyridoxal phosphate</keyword>
<dbReference type="PANTHER" id="PTHR43050:SF1">
    <property type="entry name" value="SERINE RACEMASE"/>
    <property type="match status" value="1"/>
</dbReference>
<evidence type="ECO:0000256" key="3">
    <source>
        <dbReference type="ARBA" id="ARBA00001936"/>
    </source>
</evidence>
<dbReference type="InterPro" id="IPR001926">
    <property type="entry name" value="TrpB-like_PALP"/>
</dbReference>
<dbReference type="GO" id="GO:0005524">
    <property type="term" value="F:ATP binding"/>
    <property type="evidence" value="ECO:0007669"/>
    <property type="project" value="TreeGrafter"/>
</dbReference>
<evidence type="ECO:0000313" key="10">
    <source>
        <dbReference type="Proteomes" id="UP000008631"/>
    </source>
</evidence>
<dbReference type="GO" id="GO:0000287">
    <property type="term" value="F:magnesium ion binding"/>
    <property type="evidence" value="ECO:0007669"/>
    <property type="project" value="TreeGrafter"/>
</dbReference>
<dbReference type="GO" id="GO:0070179">
    <property type="term" value="P:D-serine biosynthetic process"/>
    <property type="evidence" value="ECO:0007669"/>
    <property type="project" value="TreeGrafter"/>
</dbReference>
<dbReference type="InterPro" id="IPR036052">
    <property type="entry name" value="TrpB-like_PALP_sf"/>
</dbReference>
<keyword evidence="5" id="KW-0460">Magnesium</keyword>
<dbReference type="eggNOG" id="COG1171">
    <property type="taxonomic scope" value="Bacteria"/>
</dbReference>
<dbReference type="SUPFAM" id="SSF53686">
    <property type="entry name" value="Tryptophan synthase beta subunit-like PLP-dependent enzymes"/>
    <property type="match status" value="1"/>
</dbReference>
<reference key="1">
    <citation type="submission" date="2010-11" db="EMBL/GenBank/DDBJ databases">
        <title>The complete sequence of chromosome of Isophaera pallida ATCC 43644.</title>
        <authorList>
            <consortium name="US DOE Joint Genome Institute (JGI-PGF)"/>
            <person name="Lucas S."/>
            <person name="Copeland A."/>
            <person name="Lapidus A."/>
            <person name="Bruce D."/>
            <person name="Goodwin L."/>
            <person name="Pitluck S."/>
            <person name="Kyrpides N."/>
            <person name="Mavromatis K."/>
            <person name="Pagani I."/>
            <person name="Ivanova N."/>
            <person name="Saunders E."/>
            <person name="Brettin T."/>
            <person name="Detter J.C."/>
            <person name="Han C."/>
            <person name="Tapia R."/>
            <person name="Land M."/>
            <person name="Hauser L."/>
            <person name="Markowitz V."/>
            <person name="Cheng J.-F."/>
            <person name="Hugenholtz P."/>
            <person name="Woyke T."/>
            <person name="Wu D."/>
            <person name="Eisen J.A."/>
        </authorList>
    </citation>
    <scope>NUCLEOTIDE SEQUENCE</scope>
    <source>
        <strain>ATCC 43644</strain>
    </source>
</reference>
<evidence type="ECO:0000313" key="9">
    <source>
        <dbReference type="EMBL" id="ADV64018.1"/>
    </source>
</evidence>
<dbReference type="PANTHER" id="PTHR43050">
    <property type="entry name" value="SERINE / THREONINE RACEMASE FAMILY MEMBER"/>
    <property type="match status" value="1"/>
</dbReference>
<dbReference type="GO" id="GO:0018114">
    <property type="term" value="F:threonine racemase activity"/>
    <property type="evidence" value="ECO:0007669"/>
    <property type="project" value="TreeGrafter"/>
</dbReference>
<reference evidence="9 10" key="2">
    <citation type="journal article" date="2011" name="Stand. Genomic Sci.">
        <title>Complete genome sequence of Isosphaera pallida type strain (IS1B).</title>
        <authorList>
            <consortium name="US DOE Joint Genome Institute (JGI-PGF)"/>
            <person name="Goker M."/>
            <person name="Cleland D."/>
            <person name="Saunders E."/>
            <person name="Lapidus A."/>
            <person name="Nolan M."/>
            <person name="Lucas S."/>
            <person name="Hammon N."/>
            <person name="Deshpande S."/>
            <person name="Cheng J.F."/>
            <person name="Tapia R."/>
            <person name="Han C."/>
            <person name="Goodwin L."/>
            <person name="Pitluck S."/>
            <person name="Liolios K."/>
            <person name="Pagani I."/>
            <person name="Ivanova N."/>
            <person name="Mavromatis K."/>
            <person name="Pati A."/>
            <person name="Chen A."/>
            <person name="Palaniappan K."/>
            <person name="Land M."/>
            <person name="Hauser L."/>
            <person name="Chang Y.J."/>
            <person name="Jeffries C.D."/>
            <person name="Detter J.C."/>
            <person name="Beck B."/>
            <person name="Woyke T."/>
            <person name="Bristow J."/>
            <person name="Eisen J.A."/>
            <person name="Markowitz V."/>
            <person name="Hugenholtz P."/>
            <person name="Kyrpides N.C."/>
            <person name="Klenk H.P."/>
        </authorList>
    </citation>
    <scope>NUCLEOTIDE SEQUENCE [LARGE SCALE GENOMIC DNA]</scope>
    <source>
        <strain evidence="10">ATCC 43644 / DSM 9630 / IS1B</strain>
    </source>
</reference>
<dbReference type="PROSITE" id="PS00165">
    <property type="entry name" value="DEHYDRATASE_SER_THR"/>
    <property type="match status" value="1"/>
</dbReference>
<sequence>MDAPDSHALPGQLVVDAGAASPRRSSPALWSEPIVPDPLVVPQAAARIARHAHRTPILTSRGLDEIAGARLVFKCENFQRVGAFKFRGAINALLQLDEPTRRRGVITHSSGNHAQALALAGKLTGTRVVVVMPHTAPQVKRTATLAQGAEVVDCEPTQQSREQTVAALIERYGYELIHPYDDWRVVAGQGTAAWELFEQAGPEPLDVVVAPVGGGGLLAGTALAALAYTSTTSQSQPIRIFGAEPACADDAKRSLELGQIQPSLNPKTLADGLRTALGVRPFAVLRRHVTSIGLVSEHEMIDAMRLVWERLKIVIEPSCAVPLAAILNGALPIQGQRVGIILSGGNVDLGPFFQALASKIDSV</sequence>
<gene>
    <name evidence="9" type="ordered locus">Isop_3461</name>
</gene>
<dbReference type="GO" id="GO:0030378">
    <property type="term" value="F:serine racemase activity"/>
    <property type="evidence" value="ECO:0007669"/>
    <property type="project" value="TreeGrafter"/>
</dbReference>
<evidence type="ECO:0000259" key="8">
    <source>
        <dbReference type="Pfam" id="PF00291"/>
    </source>
</evidence>
<dbReference type="OrthoDB" id="9811476at2"/>
<dbReference type="HOGENOM" id="CLU_021152_4_2_0"/>
<keyword evidence="10" id="KW-1185">Reference proteome</keyword>
<dbReference type="STRING" id="575540.Isop_3461"/>
<comment type="cofactor">
    <cofactor evidence="4">
        <name>Mg(2+)</name>
        <dbReference type="ChEBI" id="CHEBI:18420"/>
    </cofactor>
</comment>
<dbReference type="Gene3D" id="3.40.50.1100">
    <property type="match status" value="2"/>
</dbReference>
<protein>
    <submittedName>
        <fullName evidence="9">Pyridoxal-5'-phosphate-dependent protein beta subunit</fullName>
    </submittedName>
</protein>
<dbReference type="RefSeq" id="WP_013566306.1">
    <property type="nucleotide sequence ID" value="NC_014962.1"/>
</dbReference>
<evidence type="ECO:0000256" key="5">
    <source>
        <dbReference type="ARBA" id="ARBA00022842"/>
    </source>
</evidence>
<dbReference type="FunFam" id="3.40.50.1100:FF:000041">
    <property type="entry name" value="Threonine ammonia-lyase, variant"/>
    <property type="match status" value="1"/>
</dbReference>
<dbReference type="Proteomes" id="UP000008631">
    <property type="component" value="Chromosome"/>
</dbReference>
<evidence type="ECO:0000256" key="4">
    <source>
        <dbReference type="ARBA" id="ARBA00001946"/>
    </source>
</evidence>
<dbReference type="KEGG" id="ipa:Isop_3461"/>
<dbReference type="InterPro" id="IPR000634">
    <property type="entry name" value="Ser/Thr_deHydtase_PyrdxlP-BS"/>
</dbReference>
<evidence type="ECO:0000256" key="7">
    <source>
        <dbReference type="ARBA" id="ARBA00023239"/>
    </source>
</evidence>
<dbReference type="CDD" id="cd01562">
    <property type="entry name" value="Thr-dehyd"/>
    <property type="match status" value="1"/>
</dbReference>
<evidence type="ECO:0000256" key="2">
    <source>
        <dbReference type="ARBA" id="ARBA00001933"/>
    </source>
</evidence>
<accession>E8QWX9</accession>